<dbReference type="SUPFAM" id="SSF46689">
    <property type="entry name" value="Homeodomain-like"/>
    <property type="match status" value="1"/>
</dbReference>
<keyword evidence="1" id="KW-0678">Repressor</keyword>
<dbReference type="InterPro" id="IPR049397">
    <property type="entry name" value="EthR_C"/>
</dbReference>
<organism evidence="5 6">
    <name type="scientific">Bacillus cereus</name>
    <dbReference type="NCBI Taxonomy" id="1396"/>
    <lineage>
        <taxon>Bacteria</taxon>
        <taxon>Bacillati</taxon>
        <taxon>Bacillota</taxon>
        <taxon>Bacilli</taxon>
        <taxon>Bacillales</taxon>
        <taxon>Bacillaceae</taxon>
        <taxon>Bacillus</taxon>
        <taxon>Bacillus cereus group</taxon>
    </lineage>
</organism>
<dbReference type="PROSITE" id="PS50977">
    <property type="entry name" value="HTH_TETR_2"/>
    <property type="match status" value="1"/>
</dbReference>
<evidence type="ECO:0000259" key="4">
    <source>
        <dbReference type="PROSITE" id="PS50977"/>
    </source>
</evidence>
<feature type="DNA-binding region" description="H-T-H motif" evidence="3">
    <location>
        <begin position="37"/>
        <end position="56"/>
    </location>
</feature>
<evidence type="ECO:0000256" key="1">
    <source>
        <dbReference type="ARBA" id="ARBA00022491"/>
    </source>
</evidence>
<reference evidence="5 6" key="1">
    <citation type="submission" date="2017-09" db="EMBL/GenBank/DDBJ databases">
        <title>Large-scale bioinformatics analysis of Bacillus genomes uncovers conserved roles of natural products in bacterial physiology.</title>
        <authorList>
            <consortium name="Agbiome Team Llc"/>
            <person name="Bleich R.M."/>
            <person name="Grubbs K.J."/>
            <person name="Santa Maria K.C."/>
            <person name="Allen S.E."/>
            <person name="Farag S."/>
            <person name="Shank E.A."/>
            <person name="Bowers A."/>
        </authorList>
    </citation>
    <scope>NUCLEOTIDE SEQUENCE [LARGE SCALE GENOMIC DNA]</scope>
    <source>
        <strain evidence="5 6">AFS053130</strain>
    </source>
</reference>
<dbReference type="InterPro" id="IPR001647">
    <property type="entry name" value="HTH_TetR"/>
</dbReference>
<dbReference type="AlphaFoldDB" id="A0A2B9E4S2"/>
<sequence>MKNSTLSTRKHRSLETKKKLLHSGYTIFIKNGFQKTTITQIIKHAETGYGTAYVYFKNKDALLVVLMEDVMNRFYDIADRSFSPQTKNEAHDMIQNQVRAFLQLAQEERAILQVVEEAIGLSREISQKWDEIRERFIKSITQDITYSQESGLAQPELNKEIVARGWFAMNETFLWEIVQNDKELDLEEVVHTLTVMYTTGLYKYFIGIR</sequence>
<accession>A0A2B9E4S2</accession>
<dbReference type="PANTHER" id="PTHR43479:SF7">
    <property type="entry name" value="TETR-FAMILY TRANSCRIPTIONAL REGULATOR"/>
    <property type="match status" value="1"/>
</dbReference>
<name>A0A2B9E4S2_BACCE</name>
<feature type="domain" description="HTH tetR-type" evidence="4">
    <location>
        <begin position="14"/>
        <end position="74"/>
    </location>
</feature>
<dbReference type="Pfam" id="PF21313">
    <property type="entry name" value="EthR_C"/>
    <property type="match status" value="1"/>
</dbReference>
<evidence type="ECO:0000256" key="2">
    <source>
        <dbReference type="ARBA" id="ARBA00023125"/>
    </source>
</evidence>
<keyword evidence="2 3" id="KW-0238">DNA-binding</keyword>
<proteinExistence type="predicted"/>
<dbReference type="PANTHER" id="PTHR43479">
    <property type="entry name" value="ACREF/ENVCD OPERON REPRESSOR-RELATED"/>
    <property type="match status" value="1"/>
</dbReference>
<evidence type="ECO:0000313" key="5">
    <source>
        <dbReference type="EMBL" id="PGM96070.1"/>
    </source>
</evidence>
<dbReference type="Pfam" id="PF00440">
    <property type="entry name" value="TetR_N"/>
    <property type="match status" value="1"/>
</dbReference>
<dbReference type="InterPro" id="IPR050624">
    <property type="entry name" value="HTH-type_Tx_Regulator"/>
</dbReference>
<dbReference type="RefSeq" id="WP_098776153.1">
    <property type="nucleotide sequence ID" value="NZ_NUHO01000027.1"/>
</dbReference>
<dbReference type="Proteomes" id="UP000222054">
    <property type="component" value="Unassembled WGS sequence"/>
</dbReference>
<protein>
    <submittedName>
        <fullName evidence="5">TetR family transcriptional regulator</fullName>
    </submittedName>
</protein>
<evidence type="ECO:0000313" key="6">
    <source>
        <dbReference type="Proteomes" id="UP000222054"/>
    </source>
</evidence>
<dbReference type="GO" id="GO:0003677">
    <property type="term" value="F:DNA binding"/>
    <property type="evidence" value="ECO:0007669"/>
    <property type="project" value="UniProtKB-UniRule"/>
</dbReference>
<gene>
    <name evidence="5" type="ORF">CN958_05555</name>
</gene>
<dbReference type="EMBL" id="NUHO01000027">
    <property type="protein sequence ID" value="PGM96070.1"/>
    <property type="molecule type" value="Genomic_DNA"/>
</dbReference>
<comment type="caution">
    <text evidence="5">The sequence shown here is derived from an EMBL/GenBank/DDBJ whole genome shotgun (WGS) entry which is preliminary data.</text>
</comment>
<dbReference type="Gene3D" id="1.10.10.60">
    <property type="entry name" value="Homeodomain-like"/>
    <property type="match status" value="1"/>
</dbReference>
<dbReference type="Gene3D" id="1.10.357.10">
    <property type="entry name" value="Tetracycline Repressor, domain 2"/>
    <property type="match status" value="1"/>
</dbReference>
<dbReference type="InterPro" id="IPR036271">
    <property type="entry name" value="Tet_transcr_reg_TetR-rel_C_sf"/>
</dbReference>
<dbReference type="SUPFAM" id="SSF48498">
    <property type="entry name" value="Tetracyclin repressor-like, C-terminal domain"/>
    <property type="match status" value="1"/>
</dbReference>
<dbReference type="InterPro" id="IPR009057">
    <property type="entry name" value="Homeodomain-like_sf"/>
</dbReference>
<evidence type="ECO:0000256" key="3">
    <source>
        <dbReference type="PROSITE-ProRule" id="PRU00335"/>
    </source>
</evidence>